<comment type="function">
    <text evidence="9">Part of the ABC transporter complex (TC 3.A.1.6.1) involved in sulfate/thiosulfate import.</text>
</comment>
<dbReference type="InterPro" id="IPR005667">
    <property type="entry name" value="Sulph_transpt2"/>
</dbReference>
<comment type="function">
    <text evidence="8">Part of the ABC transporter complex CysAWTP (TC 3.A.1.6.1) involved in sulfate/thiosulfate import. Probably responsible for the translocation of the substrate across the membrane.</text>
</comment>
<dbReference type="EMBL" id="CYZA01000017">
    <property type="protein sequence ID" value="CUO34175.1"/>
    <property type="molecule type" value="Genomic_DNA"/>
</dbReference>
<dbReference type="InterPro" id="IPR035906">
    <property type="entry name" value="MetI-like_sf"/>
</dbReference>
<evidence type="ECO:0000256" key="3">
    <source>
        <dbReference type="ARBA" id="ARBA00022448"/>
    </source>
</evidence>
<evidence type="ECO:0000256" key="7">
    <source>
        <dbReference type="ARBA" id="ARBA00023136"/>
    </source>
</evidence>
<protein>
    <recommendedName>
        <fullName evidence="9">Sulfate transport system permease protein CysT</fullName>
    </recommendedName>
</protein>
<dbReference type="GO" id="GO:0015419">
    <property type="term" value="F:ABC-type sulfate transporter activity"/>
    <property type="evidence" value="ECO:0007669"/>
    <property type="project" value="UniProtKB-UniRule"/>
</dbReference>
<gene>
    <name evidence="11" type="primary">cysW_2</name>
    <name evidence="11" type="ORF">ERS852395_02750</name>
</gene>
<name>A0A174ED40_9FIRM</name>
<dbReference type="NCBIfam" id="TIGR00969">
    <property type="entry name" value="3a0106s02"/>
    <property type="match status" value="1"/>
</dbReference>
<feature type="transmembrane region" description="Helical" evidence="9">
    <location>
        <begin position="59"/>
        <end position="85"/>
    </location>
</feature>
<dbReference type="PANTHER" id="PTHR30406">
    <property type="entry name" value="SULFATE TRANSPORT SYSTEM PERMEASE PROTEIN"/>
    <property type="match status" value="1"/>
</dbReference>
<comment type="subcellular location">
    <subcellularLocation>
        <location evidence="1">Membrane</location>
        <topology evidence="1">Multi-pass membrane protein</topology>
    </subcellularLocation>
</comment>
<feature type="transmembrane region" description="Helical" evidence="9">
    <location>
        <begin position="12"/>
        <end position="39"/>
    </location>
</feature>
<keyword evidence="3 9" id="KW-0813">Transport</keyword>
<dbReference type="NCBIfam" id="TIGR02139">
    <property type="entry name" value="permease_CysT"/>
    <property type="match status" value="1"/>
</dbReference>
<sequence length="278" mass="29974">MKKRNKPVIPGFGLSMGITISILSLVVLIPLASLVVYTAKLSFKDFIETITRARVLASFYTSFVCAFAAAVINGIMGTILAWVLVKYDFPGKRLMDGVIELPFALPTAVAGIALTSLTSDSGIVGSFFAGFGIKIAYTRIGITVAMIFVGIPFVVRSVQPVLEKMDNSYSEAAGVLGAKKTTIFWKVIFPELKPAIFAGTGLAFGRCLGEYGSVVFIAGNKPYYTEITPLVIMSKLQEFDYSSATAIALVMLAVSFFILFLNSMIQQRNARILRGGNA</sequence>
<evidence type="ECO:0000256" key="1">
    <source>
        <dbReference type="ARBA" id="ARBA00004141"/>
    </source>
</evidence>
<comment type="caution">
    <text evidence="9">Lacks conserved residue(s) required for the propagation of feature annotation.</text>
</comment>
<dbReference type="AlphaFoldDB" id="A0A174ED40"/>
<dbReference type="PANTHER" id="PTHR30406:SF10">
    <property type="entry name" value="SULFATE TRANSPORT SYSTEM PERMEASE PROTEIN CYST"/>
    <property type="match status" value="1"/>
</dbReference>
<evidence type="ECO:0000256" key="9">
    <source>
        <dbReference type="RuleBase" id="RU366001"/>
    </source>
</evidence>
<dbReference type="Gene3D" id="1.10.3720.10">
    <property type="entry name" value="MetI-like"/>
    <property type="match status" value="1"/>
</dbReference>
<dbReference type="GO" id="GO:0005886">
    <property type="term" value="C:plasma membrane"/>
    <property type="evidence" value="ECO:0007669"/>
    <property type="project" value="InterPro"/>
</dbReference>
<feature type="transmembrane region" description="Helical" evidence="9">
    <location>
        <begin position="239"/>
        <end position="261"/>
    </location>
</feature>
<comment type="subunit">
    <text evidence="2">The complex is composed of two ATP-binding proteins (CysA), two transmembrane proteins (CysT and CysW) and a solute-binding protein (CysP).</text>
</comment>
<keyword evidence="7 9" id="KW-0472">Membrane</keyword>
<proteinExistence type="inferred from homology"/>
<dbReference type="CDD" id="cd06261">
    <property type="entry name" value="TM_PBP2"/>
    <property type="match status" value="1"/>
</dbReference>
<organism evidence="11 12">
    <name type="scientific">Blautia obeum</name>
    <dbReference type="NCBI Taxonomy" id="40520"/>
    <lineage>
        <taxon>Bacteria</taxon>
        <taxon>Bacillati</taxon>
        <taxon>Bacillota</taxon>
        <taxon>Clostridia</taxon>
        <taxon>Lachnospirales</taxon>
        <taxon>Lachnospiraceae</taxon>
        <taxon>Blautia</taxon>
    </lineage>
</organism>
<accession>A0A174ED40</accession>
<evidence type="ECO:0000313" key="12">
    <source>
        <dbReference type="Proteomes" id="UP000095447"/>
    </source>
</evidence>
<dbReference type="PROSITE" id="PS50928">
    <property type="entry name" value="ABC_TM1"/>
    <property type="match status" value="1"/>
</dbReference>
<feature type="transmembrane region" description="Helical" evidence="9">
    <location>
        <begin position="136"/>
        <end position="155"/>
    </location>
</feature>
<dbReference type="Proteomes" id="UP000095447">
    <property type="component" value="Unassembled WGS sequence"/>
</dbReference>
<reference evidence="11 12" key="1">
    <citation type="submission" date="2015-09" db="EMBL/GenBank/DDBJ databases">
        <authorList>
            <consortium name="Pathogen Informatics"/>
        </authorList>
    </citation>
    <scope>NUCLEOTIDE SEQUENCE [LARGE SCALE GENOMIC DNA]</scope>
    <source>
        <strain evidence="11 12">2789STDY5608838</strain>
    </source>
</reference>
<evidence type="ECO:0000256" key="4">
    <source>
        <dbReference type="ARBA" id="ARBA00022692"/>
    </source>
</evidence>
<evidence type="ECO:0000256" key="6">
    <source>
        <dbReference type="ARBA" id="ARBA00023032"/>
    </source>
</evidence>
<evidence type="ECO:0000259" key="10">
    <source>
        <dbReference type="PROSITE" id="PS50928"/>
    </source>
</evidence>
<evidence type="ECO:0000256" key="8">
    <source>
        <dbReference type="ARBA" id="ARBA00025323"/>
    </source>
</evidence>
<dbReference type="FunFam" id="1.10.3720.10:FF:000004">
    <property type="entry name" value="Sulfate transport system permease protein CysT"/>
    <property type="match status" value="1"/>
</dbReference>
<dbReference type="InterPro" id="IPR011865">
    <property type="entry name" value="CysT_permease"/>
</dbReference>
<dbReference type="SUPFAM" id="SSF161098">
    <property type="entry name" value="MetI-like"/>
    <property type="match status" value="1"/>
</dbReference>
<dbReference type="RefSeq" id="WP_055053941.1">
    <property type="nucleotide sequence ID" value="NZ_CYZA01000017.1"/>
</dbReference>
<keyword evidence="4 9" id="KW-0812">Transmembrane</keyword>
<evidence type="ECO:0000256" key="5">
    <source>
        <dbReference type="ARBA" id="ARBA00022989"/>
    </source>
</evidence>
<comment type="similarity">
    <text evidence="9">Belongs to the binding-protein-dependent transport system permease family. CysTW subfamily.</text>
</comment>
<dbReference type="InterPro" id="IPR000515">
    <property type="entry name" value="MetI-like"/>
</dbReference>
<keyword evidence="6 9" id="KW-0764">Sulfate transport</keyword>
<evidence type="ECO:0000313" key="11">
    <source>
        <dbReference type="EMBL" id="CUO34175.1"/>
    </source>
</evidence>
<feature type="domain" description="ABC transmembrane type-1" evidence="10">
    <location>
        <begin position="59"/>
        <end position="262"/>
    </location>
</feature>
<dbReference type="Pfam" id="PF00528">
    <property type="entry name" value="BPD_transp_1"/>
    <property type="match status" value="1"/>
</dbReference>
<keyword evidence="5 9" id="KW-1133">Transmembrane helix</keyword>
<evidence type="ECO:0000256" key="2">
    <source>
        <dbReference type="ARBA" id="ARBA00011779"/>
    </source>
</evidence>